<dbReference type="KEGG" id="blr:BRLA_c025730"/>
<dbReference type="InterPro" id="IPR036390">
    <property type="entry name" value="WH_DNA-bd_sf"/>
</dbReference>
<proteinExistence type="predicted"/>
<evidence type="ECO:0000313" key="2">
    <source>
        <dbReference type="Proteomes" id="UP000005850"/>
    </source>
</evidence>
<dbReference type="AlphaFoldDB" id="A0A075R2X4"/>
<gene>
    <name evidence="1" type="primary">ywnA_2</name>
    <name evidence="1" type="ORF">BRLA_c025730</name>
</gene>
<dbReference type="Pfam" id="PF02082">
    <property type="entry name" value="Rrf2"/>
    <property type="match status" value="1"/>
</dbReference>
<dbReference type="PANTHER" id="PTHR33221">
    <property type="entry name" value="WINGED HELIX-TURN-HELIX TRANSCRIPTIONAL REGULATOR, RRF2 FAMILY"/>
    <property type="match status" value="1"/>
</dbReference>
<dbReference type="InterPro" id="IPR000944">
    <property type="entry name" value="Tscrpt_reg_Rrf2"/>
</dbReference>
<dbReference type="EMBL" id="CP007806">
    <property type="protein sequence ID" value="AIG26892.1"/>
    <property type="molecule type" value="Genomic_DNA"/>
</dbReference>
<name>A0A075R2X4_BRELA</name>
<evidence type="ECO:0000313" key="1">
    <source>
        <dbReference type="EMBL" id="AIG26892.1"/>
    </source>
</evidence>
<dbReference type="InterPro" id="IPR036388">
    <property type="entry name" value="WH-like_DNA-bd_sf"/>
</dbReference>
<keyword evidence="2" id="KW-1185">Reference proteome</keyword>
<organism evidence="1 2">
    <name type="scientific">Brevibacillus laterosporus LMG 15441</name>
    <dbReference type="NCBI Taxonomy" id="1042163"/>
    <lineage>
        <taxon>Bacteria</taxon>
        <taxon>Bacillati</taxon>
        <taxon>Bacillota</taxon>
        <taxon>Bacilli</taxon>
        <taxon>Bacillales</taxon>
        <taxon>Paenibacillaceae</taxon>
        <taxon>Brevibacillus</taxon>
    </lineage>
</organism>
<protein>
    <submittedName>
        <fullName evidence="1">Putative HTH-type transcriptional regulator YwnA</fullName>
    </submittedName>
</protein>
<dbReference type="eggNOG" id="COG1959">
    <property type="taxonomic scope" value="Bacteria"/>
</dbReference>
<dbReference type="PANTHER" id="PTHR33221:SF15">
    <property type="entry name" value="HTH-TYPE TRANSCRIPTIONAL REGULATOR YWGB-RELATED"/>
    <property type="match status" value="1"/>
</dbReference>
<dbReference type="GO" id="GO:0003700">
    <property type="term" value="F:DNA-binding transcription factor activity"/>
    <property type="evidence" value="ECO:0007669"/>
    <property type="project" value="TreeGrafter"/>
</dbReference>
<dbReference type="Proteomes" id="UP000005850">
    <property type="component" value="Chromosome"/>
</dbReference>
<dbReference type="STRING" id="1042163.BRLA_c025730"/>
<dbReference type="HOGENOM" id="CLU_107144_4_2_9"/>
<accession>A0A075R2X4</accession>
<dbReference type="SUPFAM" id="SSF46785">
    <property type="entry name" value="Winged helix' DNA-binding domain"/>
    <property type="match status" value="1"/>
</dbReference>
<dbReference type="PROSITE" id="PS51197">
    <property type="entry name" value="HTH_RRF2_2"/>
    <property type="match status" value="1"/>
</dbReference>
<reference evidence="1 2" key="1">
    <citation type="journal article" date="2011" name="J. Bacteriol.">
        <title>Genome sequence of Brevibacillus laterosporus LMG 15441, a pathogen of invertebrates.</title>
        <authorList>
            <person name="Djukic M."/>
            <person name="Poehlein A."/>
            <person name="Thurmer A."/>
            <person name="Daniel R."/>
        </authorList>
    </citation>
    <scope>NUCLEOTIDE SEQUENCE [LARGE SCALE GENOMIC DNA]</scope>
    <source>
        <strain evidence="1 2">LMG 15441</strain>
    </source>
</reference>
<dbReference type="GO" id="GO:0005829">
    <property type="term" value="C:cytosol"/>
    <property type="evidence" value="ECO:0007669"/>
    <property type="project" value="TreeGrafter"/>
</dbReference>
<dbReference type="Gene3D" id="1.10.10.10">
    <property type="entry name" value="Winged helix-like DNA-binding domain superfamily/Winged helix DNA-binding domain"/>
    <property type="match status" value="1"/>
</dbReference>
<dbReference type="FunFam" id="1.10.10.10:FF:000138">
    <property type="entry name" value="Rrf2 family transcriptional regulator"/>
    <property type="match status" value="1"/>
</dbReference>
<sequence length="142" mass="15067">MVNSRFAVAIHILSIVASTPCGQATSAYIAGSVNTNPVVIRRISSMLKKAGMIESKVGSPGSTLTKSPEEITLLDVYKAVQSPDELFAIHEEPNPACPIGRQIQHTLTDVFLGAQQAMEQELANKTVADVLSGMGMGKNVTE</sequence>
<dbReference type="RefSeq" id="WP_003336305.1">
    <property type="nucleotide sequence ID" value="NZ_CP007806.1"/>
</dbReference>